<sequence length="138" mass="15400">MNKFPFTSAGLTDLLTQLFALPDAELQVQADAIGNDFRGFTVEHFELSATQVNFLNSLDERFVTTAARDCKDFVQRRKMIGLIKEETPAGRNGTQSADGDDRGKLLDLDKAAVSSFSEEEGFQESERLNFVITYPIQN</sequence>
<gene>
    <name evidence="1" type="ORF">EZ428_18575</name>
</gene>
<dbReference type="AlphaFoldDB" id="A0A4R0MPR8"/>
<evidence type="ECO:0000313" key="1">
    <source>
        <dbReference type="EMBL" id="TCC88643.1"/>
    </source>
</evidence>
<reference evidence="1 2" key="1">
    <citation type="submission" date="2019-02" db="EMBL/GenBank/DDBJ databases">
        <title>Pedobacter sp. RP-1-13 sp. nov., isolated from Arctic soil.</title>
        <authorList>
            <person name="Dahal R.H."/>
        </authorList>
    </citation>
    <scope>NUCLEOTIDE SEQUENCE [LARGE SCALE GENOMIC DNA]</scope>
    <source>
        <strain evidence="1 2">RP-1-13</strain>
    </source>
</reference>
<proteinExistence type="predicted"/>
<protein>
    <submittedName>
        <fullName evidence="1">Uncharacterized protein</fullName>
    </submittedName>
</protein>
<comment type="caution">
    <text evidence="1">The sequence shown here is derived from an EMBL/GenBank/DDBJ whole genome shotgun (WGS) entry which is preliminary data.</text>
</comment>
<evidence type="ECO:0000313" key="2">
    <source>
        <dbReference type="Proteomes" id="UP000292884"/>
    </source>
</evidence>
<name>A0A4R0MPR8_9SPHI</name>
<dbReference type="RefSeq" id="WP_131554697.1">
    <property type="nucleotide sequence ID" value="NZ_SJSK01000005.1"/>
</dbReference>
<organism evidence="1 2">
    <name type="scientific">Pedobacter frigiditerrae</name>
    <dbReference type="NCBI Taxonomy" id="2530452"/>
    <lineage>
        <taxon>Bacteria</taxon>
        <taxon>Pseudomonadati</taxon>
        <taxon>Bacteroidota</taxon>
        <taxon>Sphingobacteriia</taxon>
        <taxon>Sphingobacteriales</taxon>
        <taxon>Sphingobacteriaceae</taxon>
        <taxon>Pedobacter</taxon>
    </lineage>
</organism>
<dbReference type="Proteomes" id="UP000292884">
    <property type="component" value="Unassembled WGS sequence"/>
</dbReference>
<dbReference type="OrthoDB" id="762944at2"/>
<keyword evidence="2" id="KW-1185">Reference proteome</keyword>
<dbReference type="EMBL" id="SJSK01000005">
    <property type="protein sequence ID" value="TCC88643.1"/>
    <property type="molecule type" value="Genomic_DNA"/>
</dbReference>
<accession>A0A4R0MPR8</accession>